<feature type="transmembrane region" description="Helical" evidence="1">
    <location>
        <begin position="88"/>
        <end position="107"/>
    </location>
</feature>
<dbReference type="EMBL" id="JANSLD010000028">
    <property type="protein sequence ID" value="MCY1583415.1"/>
    <property type="molecule type" value="Genomic_DNA"/>
</dbReference>
<organism evidence="3 4">
    <name type="scientific">Staphylococcus pettenkoferi</name>
    <dbReference type="NCBI Taxonomy" id="170573"/>
    <lineage>
        <taxon>Bacteria</taxon>
        <taxon>Bacillati</taxon>
        <taxon>Bacillota</taxon>
        <taxon>Bacilli</taxon>
        <taxon>Bacillales</taxon>
        <taxon>Staphylococcaceae</taxon>
        <taxon>Staphylococcus</taxon>
    </lineage>
</organism>
<dbReference type="Pfam" id="PF11345">
    <property type="entry name" value="DUF3147"/>
    <property type="match status" value="1"/>
</dbReference>
<proteinExistence type="predicted"/>
<feature type="transmembrane region" description="Helical" evidence="1">
    <location>
        <begin position="64"/>
        <end position="82"/>
    </location>
</feature>
<dbReference type="Proteomes" id="UP000235748">
    <property type="component" value="Unassembled WGS sequence"/>
</dbReference>
<feature type="transmembrane region" description="Helical" evidence="1">
    <location>
        <begin position="7"/>
        <end position="27"/>
    </location>
</feature>
<evidence type="ECO:0000313" key="5">
    <source>
        <dbReference type="Proteomes" id="UP001072952"/>
    </source>
</evidence>
<dbReference type="EMBL" id="PNGG01000001">
    <property type="protein sequence ID" value="PMC20817.1"/>
    <property type="molecule type" value="Genomic_DNA"/>
</dbReference>
<feature type="transmembrane region" description="Helical" evidence="1">
    <location>
        <begin position="33"/>
        <end position="52"/>
    </location>
</feature>
<keyword evidence="5" id="KW-1185">Reference proteome</keyword>
<keyword evidence="1" id="KW-0472">Membrane</keyword>
<dbReference type="KEGG" id="spet:CEP67_09630"/>
<dbReference type="GeneID" id="98296767"/>
<dbReference type="Proteomes" id="UP001072952">
    <property type="component" value="Unassembled WGS sequence"/>
</dbReference>
<protein>
    <submittedName>
        <fullName evidence="3">DUF3147 domain-containing protein</fullName>
    </submittedName>
    <submittedName>
        <fullName evidence="2">DUF3147 family protein</fullName>
    </submittedName>
</protein>
<dbReference type="InterPro" id="IPR021493">
    <property type="entry name" value="DUF3147"/>
</dbReference>
<accession>A0A2K4DPT8</accession>
<reference evidence="2" key="2">
    <citation type="journal article" date="2022" name="Int. J. Mol. Sci.">
        <title>Phenotypic and Genotypic Virulence Characterisation of Staphylococcus pettenkoferi Strains Isolated from Human Bloodstream and Diabetic Foot Infections.</title>
        <authorList>
            <person name="Magnan C."/>
            <person name="Ahmad-Mansour N."/>
            <person name="Pouget C."/>
            <person name="Morsli M."/>
            <person name="Huc-Brandt S."/>
            <person name="Pantel A."/>
            <person name="Dunyach-Remy C."/>
            <person name="Sotto A."/>
            <person name="Molle V."/>
            <person name="Lavigne J.-P."/>
        </authorList>
    </citation>
    <scope>NUCLEOTIDE SEQUENCE</scope>
    <source>
        <strain evidence="2">NSP012P</strain>
    </source>
</reference>
<dbReference type="RefSeq" id="WP_040806280.1">
    <property type="nucleotide sequence ID" value="NZ_CP022096.2"/>
</dbReference>
<keyword evidence="1" id="KW-1133">Transmembrane helix</keyword>
<dbReference type="STRING" id="170573.GCA_001076995_02240"/>
<evidence type="ECO:0000313" key="4">
    <source>
        <dbReference type="Proteomes" id="UP000235748"/>
    </source>
</evidence>
<sequence length="130" mass="14348">MKSLVIKFVLGGAAVALSYIISMVIPWREFGGIFATFPAVYLVSMYLSGYEFGDKVAMHVSRGAVFGMIGVLANILVTWIMLTYTGMWLLSIIVGFIAWFVTAMIVFELVELIAHRRGGAHGRETQRSHG</sequence>
<reference evidence="3 4" key="1">
    <citation type="submission" date="2017-09" db="EMBL/GenBank/DDBJ databases">
        <title>Bacterial strain isolated from the female urinary microbiota.</title>
        <authorList>
            <person name="Thomas-White K."/>
            <person name="Kumar N."/>
            <person name="Forster S."/>
            <person name="Putonti C."/>
            <person name="Lawley T."/>
            <person name="Wolfe A.J."/>
        </authorList>
    </citation>
    <scope>NUCLEOTIDE SEQUENCE [LARGE SCALE GENOMIC DNA]</scope>
    <source>
        <strain evidence="3 4">UMB0834</strain>
    </source>
</reference>
<evidence type="ECO:0000313" key="3">
    <source>
        <dbReference type="EMBL" id="PMC20817.1"/>
    </source>
</evidence>
<gene>
    <name evidence="3" type="ORF">CJ235_03550</name>
    <name evidence="2" type="ORF">NW133_07725</name>
</gene>
<evidence type="ECO:0000256" key="1">
    <source>
        <dbReference type="SAM" id="Phobius"/>
    </source>
</evidence>
<dbReference type="AlphaFoldDB" id="A0A2K4DPT8"/>
<reference evidence="2" key="3">
    <citation type="submission" date="2022-08" db="EMBL/GenBank/DDBJ databases">
        <authorList>
            <person name="Magnan C."/>
        </authorList>
    </citation>
    <scope>NUCLEOTIDE SEQUENCE</scope>
    <source>
        <strain evidence="2">NSP012P</strain>
    </source>
</reference>
<evidence type="ECO:0000313" key="2">
    <source>
        <dbReference type="EMBL" id="MCY1583415.1"/>
    </source>
</evidence>
<keyword evidence="1" id="KW-0812">Transmembrane</keyword>
<accession>A0A1Z3U2M1</accession>
<name>A0A2K4DPT8_9STAP</name>
<comment type="caution">
    <text evidence="3">The sequence shown here is derived from an EMBL/GenBank/DDBJ whole genome shotgun (WGS) entry which is preliminary data.</text>
</comment>